<keyword evidence="2" id="KW-0812">Transmembrane</keyword>
<evidence type="ECO:0000313" key="4">
    <source>
        <dbReference type="Proteomes" id="UP000198636"/>
    </source>
</evidence>
<evidence type="ECO:0000313" key="3">
    <source>
        <dbReference type="EMBL" id="SCY18118.1"/>
    </source>
</evidence>
<name>A0A1G5DUZ0_9FIRM</name>
<gene>
    <name evidence="3" type="ORF">SAMN03080606_01013</name>
</gene>
<organism evidence="3 4">
    <name type="scientific">Alkaliphilus peptidifermentans DSM 18978</name>
    <dbReference type="NCBI Taxonomy" id="1120976"/>
    <lineage>
        <taxon>Bacteria</taxon>
        <taxon>Bacillati</taxon>
        <taxon>Bacillota</taxon>
        <taxon>Clostridia</taxon>
        <taxon>Peptostreptococcales</taxon>
        <taxon>Natronincolaceae</taxon>
        <taxon>Alkaliphilus</taxon>
    </lineage>
</organism>
<dbReference type="Proteomes" id="UP000198636">
    <property type="component" value="Unassembled WGS sequence"/>
</dbReference>
<feature type="transmembrane region" description="Helical" evidence="2">
    <location>
        <begin position="7"/>
        <end position="26"/>
    </location>
</feature>
<dbReference type="AlphaFoldDB" id="A0A1G5DUZ0"/>
<accession>A0A1G5DUZ0</accession>
<keyword evidence="2" id="KW-0472">Membrane</keyword>
<dbReference type="CDD" id="cd11614">
    <property type="entry name" value="SAF_CpaB_FlgA_like"/>
    <property type="match status" value="1"/>
</dbReference>
<dbReference type="RefSeq" id="WP_091540707.1">
    <property type="nucleotide sequence ID" value="NZ_FMUS01000004.1"/>
</dbReference>
<feature type="region of interest" description="Disordered" evidence="1">
    <location>
        <begin position="236"/>
        <end position="273"/>
    </location>
</feature>
<dbReference type="OrthoDB" id="1953381at2"/>
<reference evidence="3 4" key="1">
    <citation type="submission" date="2016-10" db="EMBL/GenBank/DDBJ databases">
        <authorList>
            <person name="de Groot N.N."/>
        </authorList>
    </citation>
    <scope>NUCLEOTIDE SEQUENCE [LARGE SCALE GENOMIC DNA]</scope>
    <source>
        <strain evidence="3 4">DSM 18978</strain>
    </source>
</reference>
<feature type="compositionally biased region" description="Low complexity" evidence="1">
    <location>
        <begin position="262"/>
        <end position="273"/>
    </location>
</feature>
<dbReference type="STRING" id="1120976.SAMN03080606_01013"/>
<evidence type="ECO:0000256" key="2">
    <source>
        <dbReference type="SAM" id="Phobius"/>
    </source>
</evidence>
<keyword evidence="4" id="KW-1185">Reference proteome</keyword>
<keyword evidence="2" id="KW-1133">Transmembrane helix</keyword>
<sequence length="273" mass="30399">MKKRFKDIILIFLFLLISIWIGFILVPRDNERTRDTTMVVRLKNDLGSNQVVKLTDLETIEMGSYGLPREVVLDPNKIVGKYATTDIPRGILALDTMFQDDQIPINSFLYEDPELDAISFDTNLARAVGGIPERGDFVKVIIYMKGSEYGQASRIIMHDELENLEVISISNARGTNLDMVDEKNTNDNVIPGVVTVRANAMQQALIVQGMYDGIIHLALRPRTINQKNNVVFNDTSTTTTTTETNGNEEITSETEEVETEESTSNSATGGFGS</sequence>
<protein>
    <submittedName>
        <fullName evidence="3">Flp pilus assembly protein RcpC/CpaB</fullName>
    </submittedName>
</protein>
<evidence type="ECO:0000256" key="1">
    <source>
        <dbReference type="SAM" id="MobiDB-lite"/>
    </source>
</evidence>
<dbReference type="EMBL" id="FMUS01000004">
    <property type="protein sequence ID" value="SCY18118.1"/>
    <property type="molecule type" value="Genomic_DNA"/>
</dbReference>
<proteinExistence type="predicted"/>
<feature type="compositionally biased region" description="Acidic residues" evidence="1">
    <location>
        <begin position="250"/>
        <end position="261"/>
    </location>
</feature>
<feature type="compositionally biased region" description="Low complexity" evidence="1">
    <location>
        <begin position="236"/>
        <end position="249"/>
    </location>
</feature>